<name>A0A151HAT3_TOXGO</name>
<gene>
    <name evidence="2" type="ORF">TGPRC2_203710</name>
</gene>
<feature type="region of interest" description="Disordered" evidence="1">
    <location>
        <begin position="2577"/>
        <end position="2680"/>
    </location>
</feature>
<feature type="compositionally biased region" description="Basic and acidic residues" evidence="1">
    <location>
        <begin position="101"/>
        <end position="111"/>
    </location>
</feature>
<feature type="region of interest" description="Disordered" evidence="1">
    <location>
        <begin position="1353"/>
        <end position="1389"/>
    </location>
</feature>
<protein>
    <submittedName>
        <fullName evidence="2">AP2 domain transcription factor AP2VIIa-4</fullName>
    </submittedName>
</protein>
<feature type="region of interest" description="Disordered" evidence="1">
    <location>
        <begin position="1"/>
        <end position="53"/>
    </location>
</feature>
<dbReference type="EMBL" id="AHZP02001700">
    <property type="protein sequence ID" value="KYK66446.1"/>
    <property type="molecule type" value="Genomic_DNA"/>
</dbReference>
<feature type="compositionally biased region" description="Basic and acidic residues" evidence="1">
    <location>
        <begin position="3391"/>
        <end position="3413"/>
    </location>
</feature>
<proteinExistence type="predicted"/>
<feature type="region of interest" description="Disordered" evidence="1">
    <location>
        <begin position="1204"/>
        <end position="1234"/>
    </location>
</feature>
<feature type="region of interest" description="Disordered" evidence="1">
    <location>
        <begin position="2452"/>
        <end position="2498"/>
    </location>
</feature>
<feature type="region of interest" description="Disordered" evidence="1">
    <location>
        <begin position="1584"/>
        <end position="1679"/>
    </location>
</feature>
<feature type="compositionally biased region" description="Low complexity" evidence="1">
    <location>
        <begin position="1329"/>
        <end position="1340"/>
    </location>
</feature>
<feature type="compositionally biased region" description="Basic and acidic residues" evidence="1">
    <location>
        <begin position="290"/>
        <end position="320"/>
    </location>
</feature>
<feature type="compositionally biased region" description="Polar residues" evidence="1">
    <location>
        <begin position="2465"/>
        <end position="2478"/>
    </location>
</feature>
<feature type="region of interest" description="Disordered" evidence="1">
    <location>
        <begin position="2212"/>
        <end position="2313"/>
    </location>
</feature>
<feature type="region of interest" description="Disordered" evidence="1">
    <location>
        <begin position="1877"/>
        <end position="1940"/>
    </location>
</feature>
<feature type="compositionally biased region" description="Low complexity" evidence="1">
    <location>
        <begin position="2581"/>
        <end position="2604"/>
    </location>
</feature>
<feature type="region of interest" description="Disordered" evidence="1">
    <location>
        <begin position="387"/>
        <end position="423"/>
    </location>
</feature>
<feature type="region of interest" description="Disordered" evidence="1">
    <location>
        <begin position="3139"/>
        <end position="3201"/>
    </location>
</feature>
<feature type="compositionally biased region" description="Low complexity" evidence="1">
    <location>
        <begin position="2659"/>
        <end position="2672"/>
    </location>
</feature>
<feature type="compositionally biased region" description="Low complexity" evidence="1">
    <location>
        <begin position="2489"/>
        <end position="2498"/>
    </location>
</feature>
<accession>A0A151HAT3</accession>
<feature type="region of interest" description="Disordered" evidence="1">
    <location>
        <begin position="3341"/>
        <end position="3432"/>
    </location>
</feature>
<feature type="compositionally biased region" description="Low complexity" evidence="1">
    <location>
        <begin position="2958"/>
        <end position="2989"/>
    </location>
</feature>
<feature type="compositionally biased region" description="Basic and acidic residues" evidence="1">
    <location>
        <begin position="2153"/>
        <end position="2163"/>
    </location>
</feature>
<feature type="compositionally biased region" description="Polar residues" evidence="1">
    <location>
        <begin position="23"/>
        <end position="36"/>
    </location>
</feature>
<comment type="caution">
    <text evidence="2">The sequence shown here is derived from an EMBL/GenBank/DDBJ whole genome shotgun (WGS) entry which is preliminary data.</text>
</comment>
<feature type="compositionally biased region" description="Acidic residues" evidence="1">
    <location>
        <begin position="3155"/>
        <end position="3167"/>
    </location>
</feature>
<evidence type="ECO:0000256" key="1">
    <source>
        <dbReference type="SAM" id="MobiDB-lite"/>
    </source>
</evidence>
<feature type="compositionally biased region" description="Polar residues" evidence="1">
    <location>
        <begin position="2912"/>
        <end position="2957"/>
    </location>
</feature>
<feature type="compositionally biased region" description="Basic and acidic residues" evidence="1">
    <location>
        <begin position="1917"/>
        <end position="1940"/>
    </location>
</feature>
<feature type="region of interest" description="Disordered" evidence="1">
    <location>
        <begin position="1286"/>
        <end position="1340"/>
    </location>
</feature>
<feature type="region of interest" description="Disordered" evidence="1">
    <location>
        <begin position="1797"/>
        <end position="1846"/>
    </location>
</feature>
<feature type="compositionally biased region" description="Low complexity" evidence="1">
    <location>
        <begin position="2138"/>
        <end position="2149"/>
    </location>
</feature>
<feature type="compositionally biased region" description="Basic and acidic residues" evidence="1">
    <location>
        <begin position="3341"/>
        <end position="3351"/>
    </location>
</feature>
<feature type="region of interest" description="Disordered" evidence="1">
    <location>
        <begin position="2690"/>
        <end position="2709"/>
    </location>
</feature>
<feature type="compositionally biased region" description="Basic and acidic residues" evidence="1">
    <location>
        <begin position="490"/>
        <end position="505"/>
    </location>
</feature>
<feature type="compositionally biased region" description="Basic and acidic residues" evidence="1">
    <location>
        <begin position="2261"/>
        <end position="2275"/>
    </location>
</feature>
<feature type="region of interest" description="Disordered" evidence="1">
    <location>
        <begin position="2912"/>
        <end position="2992"/>
    </location>
</feature>
<feature type="region of interest" description="Disordered" evidence="1">
    <location>
        <begin position="2110"/>
        <end position="2191"/>
    </location>
</feature>
<feature type="region of interest" description="Disordered" evidence="1">
    <location>
        <begin position="92"/>
        <end position="126"/>
    </location>
</feature>
<feature type="compositionally biased region" description="Low complexity" evidence="1">
    <location>
        <begin position="1609"/>
        <end position="1619"/>
    </location>
</feature>
<feature type="compositionally biased region" description="Basic and acidic residues" evidence="1">
    <location>
        <begin position="1660"/>
        <end position="1670"/>
    </location>
</feature>
<feature type="region of interest" description="Disordered" evidence="1">
    <location>
        <begin position="171"/>
        <end position="242"/>
    </location>
</feature>
<feature type="compositionally biased region" description="Low complexity" evidence="1">
    <location>
        <begin position="231"/>
        <end position="242"/>
    </location>
</feature>
<feature type="region of interest" description="Disordered" evidence="1">
    <location>
        <begin position="279"/>
        <end position="324"/>
    </location>
</feature>
<feature type="compositionally biased region" description="Low complexity" evidence="1">
    <location>
        <begin position="1366"/>
        <end position="1380"/>
    </location>
</feature>
<feature type="compositionally biased region" description="Basic and acidic residues" evidence="1">
    <location>
        <begin position="1797"/>
        <end position="1810"/>
    </location>
</feature>
<feature type="region of interest" description="Disordered" evidence="1">
    <location>
        <begin position="490"/>
        <end position="509"/>
    </location>
</feature>
<feature type="compositionally biased region" description="Basic and acidic residues" evidence="1">
    <location>
        <begin position="3360"/>
        <end position="3375"/>
    </location>
</feature>
<dbReference type="Gene3D" id="1.20.5.2050">
    <property type="match status" value="1"/>
</dbReference>
<feature type="compositionally biased region" description="Basic and acidic residues" evidence="1">
    <location>
        <begin position="2179"/>
        <end position="2191"/>
    </location>
</feature>
<reference evidence="3" key="1">
    <citation type="submission" date="2016-03" db="EMBL/GenBank/DDBJ databases">
        <authorList>
            <person name="Sibley D."/>
            <person name="Venepally P."/>
            <person name="Karamycheva S."/>
            <person name="Hadjithomas M."/>
            <person name="Khan A."/>
            <person name="Brunk B."/>
            <person name="Roos D."/>
            <person name="Caler E."/>
            <person name="Lorenzi H."/>
        </authorList>
    </citation>
    <scope>NUCLEOTIDE SEQUENCE [LARGE SCALE GENOMIC DNA]</scope>
    <source>
        <strain evidence="3">TgCatPRC2</strain>
    </source>
</reference>
<sequence length="3432" mass="360089">MQETSPAHRERHALRLQLVPDQLSPSLEDASSTSHPSCAAPSDRDVSSCVVSRQNIRNDSTEGVSVVSPHLRRCLTEYDEYIDFLPASVMDVSSPSQRSGGAERDDAKLEGLTEPGNNGDRDSLSRWPAKLTTSLSSAFVQRRGVTRPGSDLVSPLFSSFLADGRHGSRNEVDSAGFGAGEGEQGAKQCPPLLTTKQEGRLEMDDGNGEPLGAQCGSGRPRVLTADAFPPSQRLSRSTSLDSSLASSRKCRAQLLRATDALCMRSPLFTRNDSPLFSRVPSMSLTTGGRSELKLEASEPGSSEERISEKEYGTQLDKETGDSSMEDEVVSGLEGDREVSGRTLLQPDFHTRLQAALREQEECRAPGLRLLRQQEMREQGDMEVEPVLAPSHSRGGDDEGRVGPGVGRLNGAGRRRGKNKGAARLPHLFRVGGADSDAREGILNAVVAKSSDGGERTAGDVEMEADGEHQSDWAMKAAGAEDVAALLAPGHRESREGEDRGEKAKATTDAQQLPEDAVIRMLSLSVELDIMGVNSCAVGSAEDVARMTRWRADLDDESDSSVSIRKNGVENGASASGVASELKDREILATRCDDKDQVVTRVTEKNAQRHTVIEDLGTTDGPRTTRMVVQHGDDDSSPRESSAVLRLDDVSLPLYPIGQTMDCSPSTPTSSPIACCSRFARQLVFSASRSPRARPFFFGSHHTVSGPTSCPSSAFAPTFATGSRGALANAQDEKDEERRESHALMCALGNINEEESGEEPQNRVCAIDATAGVGVDGVSDNARETGKRSEVDDSEERCVSMPLFQRKKASPFCHEGELLLASPLAPPHPDILTPRSAGNACGARLLLGPAPGCGVSPSPQHPPITDISPGAVCGGAGVGAATWASSCRCFLPEDSLSLFLEIRSTLLNLLEELHDACCCCHPASSKGPSLRFSPCCAYHFPASFPCSLPSSSSCSVTTPRPLSPSSPSPPASVCHSFSSSSAIDDTVVQSRGSSLEGQKSIRDIACAGEASLCSPASASASPGLKALRPPGLEPLCPHALAAEVSPSSSETVASPVGTGEFFREAVSRGDSTPPGLCGGDSATLEKVVFKKDELKEDVSSVVDEASPVEQERDEKEKKIPGVRVSIGSNVCAFRVDGKQNLDIRDECPDSQKKSALRAKATTTVSTTVSAITPACTPTASGCFVDSHCGVSIVTGIPVCGVPSIEDSRSESPVGPDVEVKRLSGVPPSPTGIDETVESTANTGLIGMSESGFAKTAEAVAAQKKAMSGEIERAGDSDRLSRVADGLLSGQQTREGFEEEERASISSGATRCPGTGDKNAGLGGRCSLDTPAASPSSSVSVASPDAYSFSPFTRSGVGAESPGENQNALSASSSPALLTSSTRHPPLPSSLHRVPGVVSPFASSSSLSVCSSTPMSQGGVLPRCGPALHALFFEHVDCLRSSRCFVEQLAYAHIFRMCLQTLGGGRPSSLSPLQQQFLVRELFLLRQEPNRLLVRNAFMWTGQPGCRHILDQLCGSSVSLSAGMITSKNPFAVDRDKLGAAGHATQHGAYGWGGLHGMGNGDGSSPGFPGGFFGFEKSSSNWEFSGQHGFDDLRKNGSHAGQSRISTRGQSALAAATATSSGEQARVECIGGVDDGTGKEAGYSTGTRKGRTFGDQEESDDREGGGKADQKGDAAASSDINSPVAASPAKALLDPSIFLCTADMEVGAQKSALVASLRALRSLAPSWASQPEGGFAFHLQQLLQARSLHSQTLQNYRVILQELFSVPPRLWGKERLLDALHDLDCLYSVTKRRAEARQKRVEEMLHTSRENADSGAQDMIRRDDEGNESSHLSGAGEGQEHRAESVRVLQQASRLGQTGEGGSGGRRVVIDDARLPKVFGSGSYAPEDSVASRSQEKPDFLSEADDVHSADSFFKGSRRREDTDSRDPMTRHHLQSERDEHSLLNSEELHFRQGRSVCIGGKSSSSFDAAESLGTHRGDSSDLEDPSICAKGWPSTTGESDTQALQQVLEEQLRRQGLSAHNVGAALAQVLRSGGTDAALKALQRLLAPSRQSQGAHAGGLSRDNRVGAMERSQKQLLRQLIQGATSMSPSLGSSWEANGVSLAYASKLRGVSSQRGGREGDEQEPIPLLGTSKQRGLERSGASPARSGSGMPTDEERLGTEVTERGNASRRGKPHYSESSSKRMKTEGGHLRRHDASLSLAVGDDELQALSALPSPNDQALGSSRAHTRHSPLSRQSHFPSPSAAGLNGNQKLGVSGHCSSRRHEAKEMAAGEGRGKSYAWSAAGNGREGGVGSRGSGTGRESGSGGQKEEQAERLEYARRAATLEKVKGVFIGKKNTCWVAQWTDSSGRSRQTCYNIKALGFEVARQKAIEERQRQMGSAPIIVSGGSGRHQSSAASDLRRQGGMATSATAHASGVGVVSHGSGDVTSPAFSASAQVAGGPRDTDELISLRNEDQKVTGGPGRRQTMSSSPGSVSPTMFPTDGLPSRQNGNSAGTANGTTAMANDALLSAVVHATANALNGVGVSSNAEGNSVRSSLSPTSLAADILAQLQSASRGLSPSPSDRRKRSVDLLRSLSGSPVLGASSTAPPLPSALSPSSPDGAASTMVPSAGLISGGESGRLPVLAAQGPESPLYSPASSCEDPSRAVAQHSTPGGFVHASSGGAPQGPSSPSVEASHDLSSPSLIKDAAGESEQEMKRMTLDEKSGADATRPTTVDLHAARNVCTSPGMASSSFSLSESSPLVAPSLPKSETGVSSNVPSLASLSAALSQAFPNLASAMSVPTSNKVPRTDSLSSVSPEHLQLFQQLAEQFLPSQQRLQPPRNSHGSAASIGSASSLSLINPHVEMSSVSRNSPIFGNTVDPGVFSGVAELSTAISQTVRSGDLAANVGNRHLASSTHLSSSLSQLHSTNLPSVNSFSTEPPLSRASSGCTSASALPSMSLHSTNPRLASPSTSPFQAPSSEAGSSMNSASSATRRESSAVPSHPSSPATKLSFLLGGHAQGASGQMVDVFSRQSSGTAPRGPEDAYAVFAGPNAGRGRRHRMAYTHKQGRRTYASQARDFPRVEGIEYNVKCACWEVRCGASFKVFSTRRLGGLQEAYDLAVKWKQEVEGGSGGNGCRRLVSDRRLARNAGTVSQNMMMYLGNDGSGGPRVSGGDEDGEADEEADHEEGCPYPGESDAGNSLKRGSRSGSSKEDQEDDDRLRVLQHTEWGAGNRVENPAVDRNARALAYDLWMRSGGSPSCEDGAPAPAMSLGEAALATQRPQGDVDMLTSLLEQLSKTNGTAGSGSVSSLQEDSQAAPEDICGALTLLAGAVNGQSTDIGKQGSLGDVLTGDVAHDLRRLLRPEPDENARGSAVNRDTMVRGVKDGGQAHENGDDPSPGELRGNGGRDSAQHMEEHKKRSREYDGHNDPENRLINAIFAAASSSKKARTD</sequence>
<feature type="compositionally biased region" description="Polar residues" evidence="1">
    <location>
        <begin position="279"/>
        <end position="288"/>
    </location>
</feature>
<evidence type="ECO:0000313" key="2">
    <source>
        <dbReference type="EMBL" id="KYK66446.1"/>
    </source>
</evidence>
<feature type="compositionally biased region" description="Basic and acidic residues" evidence="1">
    <location>
        <begin position="2694"/>
        <end position="2706"/>
    </location>
</feature>
<organism evidence="2 3">
    <name type="scientific">Toxoplasma gondii TgCatPRC2</name>
    <dbReference type="NCBI Taxonomy" id="1130821"/>
    <lineage>
        <taxon>Eukaryota</taxon>
        <taxon>Sar</taxon>
        <taxon>Alveolata</taxon>
        <taxon>Apicomplexa</taxon>
        <taxon>Conoidasida</taxon>
        <taxon>Coccidia</taxon>
        <taxon>Eucoccidiorida</taxon>
        <taxon>Eimeriorina</taxon>
        <taxon>Sarcocystidae</taxon>
        <taxon>Toxoplasma</taxon>
    </lineage>
</organism>
<feature type="compositionally biased region" description="Basic and acidic residues" evidence="1">
    <location>
        <begin position="1892"/>
        <end position="1907"/>
    </location>
</feature>
<feature type="compositionally biased region" description="Polar residues" evidence="1">
    <location>
        <begin position="1597"/>
        <end position="1608"/>
    </location>
</feature>
<feature type="compositionally biased region" description="Gly residues" evidence="1">
    <location>
        <begin position="2286"/>
        <end position="2306"/>
    </location>
</feature>
<dbReference type="OrthoDB" id="346034at2759"/>
<dbReference type="Proteomes" id="UP000075225">
    <property type="component" value="Unassembled WGS sequence"/>
</dbReference>
<dbReference type="VEuPathDB" id="ToxoDB:TGPRC2_203710"/>
<evidence type="ECO:0000313" key="3">
    <source>
        <dbReference type="Proteomes" id="UP000075225"/>
    </source>
</evidence>
<feature type="region of interest" description="Disordered" evidence="1">
    <location>
        <begin position="2047"/>
        <end position="2070"/>
    </location>
</feature>